<organism evidence="2 3">
    <name type="scientific">Vibrio algivorus</name>
    <dbReference type="NCBI Taxonomy" id="1667024"/>
    <lineage>
        <taxon>Bacteria</taxon>
        <taxon>Pseudomonadati</taxon>
        <taxon>Pseudomonadota</taxon>
        <taxon>Gammaproteobacteria</taxon>
        <taxon>Vibrionales</taxon>
        <taxon>Vibrionaceae</taxon>
        <taxon>Vibrio</taxon>
    </lineage>
</organism>
<evidence type="ECO:0000313" key="3">
    <source>
        <dbReference type="Proteomes" id="UP000319828"/>
    </source>
</evidence>
<comment type="caution">
    <text evidence="2">The sequence shown here is derived from an EMBL/GenBank/DDBJ whole genome shotgun (WGS) entry which is preliminary data.</text>
</comment>
<keyword evidence="1" id="KW-1133">Transmembrane helix</keyword>
<feature type="transmembrane region" description="Helical" evidence="1">
    <location>
        <begin position="49"/>
        <end position="74"/>
    </location>
</feature>
<accession>A0A557P253</accession>
<dbReference type="EMBL" id="VMKJ01000029">
    <property type="protein sequence ID" value="TVO34740.1"/>
    <property type="molecule type" value="Genomic_DNA"/>
</dbReference>
<dbReference type="AlphaFoldDB" id="A0A557P253"/>
<keyword evidence="1" id="KW-0472">Membrane</keyword>
<dbReference type="OrthoDB" id="346283at2"/>
<dbReference type="Proteomes" id="UP000319828">
    <property type="component" value="Unassembled WGS sequence"/>
</dbReference>
<keyword evidence="1" id="KW-0812">Transmembrane</keyword>
<feature type="transmembrane region" description="Helical" evidence="1">
    <location>
        <begin position="20"/>
        <end position="37"/>
    </location>
</feature>
<gene>
    <name evidence="2" type="ORF">FOF44_13150</name>
</gene>
<proteinExistence type="predicted"/>
<protein>
    <submittedName>
        <fullName evidence="2">Uncharacterized protein</fullName>
    </submittedName>
</protein>
<name>A0A557P253_9VIBR</name>
<reference evidence="2 3" key="1">
    <citation type="submission" date="2019-07" db="EMBL/GenBank/DDBJ databases">
        <title>The draft genome sequence of Vibrio algivorus M1486.</title>
        <authorList>
            <person name="Meng X."/>
        </authorList>
    </citation>
    <scope>NUCLEOTIDE SEQUENCE [LARGE SCALE GENOMIC DNA]</scope>
    <source>
        <strain evidence="2 3">M1486</strain>
    </source>
</reference>
<evidence type="ECO:0000313" key="2">
    <source>
        <dbReference type="EMBL" id="TVO34740.1"/>
    </source>
</evidence>
<dbReference type="RefSeq" id="WP_144388685.1">
    <property type="nucleotide sequence ID" value="NZ_CANNCB010000025.1"/>
</dbReference>
<sequence>MKDIEKSDSEQKFDEISYYIPRIAIIVVTALLVLYFINFNNGFGDQATFGAFGDFLGGVLNPILSFLTIVLLIYSIRFQLEELKHTRNEIVRTNEIHSDNLTQQKSMFDITRYVGELDILVERQANIFQQLACKGTKSIGPPQHIAFPREGVHFEWVTSTLLEVVSNIEEYKKYNGDLESERRTESLLKQIFELHLHYRQLLTCLDECGANPSLYKLTSLVADDNFQIVSTFITESQVESFQQYNLK</sequence>
<evidence type="ECO:0000256" key="1">
    <source>
        <dbReference type="SAM" id="Phobius"/>
    </source>
</evidence>